<protein>
    <recommendedName>
        <fullName evidence="8">Ribonuclease Z</fullName>
        <shortName evidence="8">RNase Z</shortName>
        <ecNumber evidence="8">3.1.26.11</ecNumber>
    </recommendedName>
    <alternativeName>
        <fullName evidence="8">tRNA 3 endonuclease</fullName>
    </alternativeName>
    <alternativeName>
        <fullName evidence="8">tRNase Z</fullName>
    </alternativeName>
</protein>
<comment type="subunit">
    <text evidence="1 8">Homodimer.</text>
</comment>
<sequence>MAKFQINYLGCGSATPTLRHLPSCQVLDFRDNLFMIDCGEGAQLSMRRQRLKFSRLSHIFISHLHGDHCLGLPGLVSTLALTGREGGDITIHTFKEGVEIFKTMLDFFCRETPFTIHYNVINPRGNEVIFENDSLVVRSFPLYHRVPCSGFVFAEKPKPRHLRGDMVRFYNVPIRQYQAIKGGADFVTDDGRVIPNEWLTLPADAAVSYAYCSDTVYDERVAAAVEGVDTIYHEATYTDEYADKARTRGHSTAAEAARIARLAGANRLVLGHFSKRYIDEAKHLEEAKEIFPNTIIAYEGMSLDLL</sequence>
<evidence type="ECO:0000256" key="3">
    <source>
        <dbReference type="ARBA" id="ARBA00022722"/>
    </source>
</evidence>
<geneLocation type="plasmid" evidence="11">
    <name>ptaa-4-1</name>
</geneLocation>
<feature type="binding site" evidence="8">
    <location>
        <position position="68"/>
    </location>
    <ligand>
        <name>Zn(2+)</name>
        <dbReference type="ChEBI" id="CHEBI:29105"/>
        <label>2</label>
        <note>catalytic</note>
    </ligand>
</feature>
<dbReference type="Proteomes" id="UP000297031">
    <property type="component" value="Plasmid pTAA-4-1"/>
</dbReference>
<dbReference type="PANTHER" id="PTHR46018">
    <property type="entry name" value="ZINC PHOSPHODIESTERASE ELAC PROTEIN 1"/>
    <property type="match status" value="1"/>
</dbReference>
<dbReference type="Pfam" id="PF23023">
    <property type="entry name" value="Anti-Pycsar_Apyc1"/>
    <property type="match status" value="1"/>
</dbReference>
<dbReference type="Proteomes" id="UP000297031">
    <property type="component" value="Chromosome"/>
</dbReference>
<evidence type="ECO:0000256" key="7">
    <source>
        <dbReference type="ARBA" id="ARBA00022833"/>
    </source>
</evidence>
<comment type="catalytic activity">
    <reaction evidence="8">
        <text>Endonucleolytic cleavage of RNA, removing extra 3' nucleotides from tRNA precursor, generating 3' termini of tRNAs. A 3'-hydroxy group is left at the tRNA terminus and a 5'-phosphoryl group is left at the trailer molecule.</text>
        <dbReference type="EC" id="3.1.26.11"/>
    </reaction>
</comment>
<dbReference type="InterPro" id="IPR036866">
    <property type="entry name" value="RibonucZ/Hydroxyglut_hydro"/>
</dbReference>
<keyword evidence="5 8" id="KW-0255">Endonuclease</keyword>
<comment type="similarity">
    <text evidence="8">Belongs to the RNase Z family.</text>
</comment>
<feature type="binding site" evidence="8">
    <location>
        <position position="214"/>
    </location>
    <ligand>
        <name>Zn(2+)</name>
        <dbReference type="ChEBI" id="CHEBI:29105"/>
        <label>1</label>
        <note>catalytic</note>
    </ligand>
</feature>
<comment type="cofactor">
    <cofactor evidence="8">
        <name>Zn(2+)</name>
        <dbReference type="ChEBI" id="CHEBI:29105"/>
    </cofactor>
    <text evidence="8">Binds 2 Zn(2+) ions.</text>
</comment>
<feature type="binding site" evidence="8">
    <location>
        <position position="214"/>
    </location>
    <ligand>
        <name>Zn(2+)</name>
        <dbReference type="ChEBI" id="CHEBI:29105"/>
        <label>2</label>
        <note>catalytic</note>
    </ligand>
</feature>
<keyword evidence="10" id="KW-0614">Plasmid</keyword>
<evidence type="ECO:0000256" key="8">
    <source>
        <dbReference type="HAMAP-Rule" id="MF_01818"/>
    </source>
</evidence>
<dbReference type="RefSeq" id="WP_136410592.1">
    <property type="nucleotide sequence ID" value="NZ_CP039393.1"/>
</dbReference>
<keyword evidence="11" id="KW-1185">Reference proteome</keyword>
<dbReference type="HAMAP" id="MF_01818">
    <property type="entry name" value="RNase_Z_BN"/>
    <property type="match status" value="1"/>
</dbReference>
<dbReference type="EC" id="3.1.26.11" evidence="8"/>
<accession>A0A4P7VS64</accession>
<feature type="binding site" evidence="8">
    <location>
        <position position="144"/>
    </location>
    <ligand>
        <name>Zn(2+)</name>
        <dbReference type="ChEBI" id="CHEBI:29105"/>
        <label>1</label>
        <note>catalytic</note>
    </ligand>
</feature>
<feature type="active site" description="Proton acceptor" evidence="8">
    <location>
        <position position="67"/>
    </location>
</feature>
<dbReference type="InterPro" id="IPR013471">
    <property type="entry name" value="RNase_Z/BN"/>
</dbReference>
<evidence type="ECO:0000256" key="1">
    <source>
        <dbReference type="ARBA" id="ARBA00011738"/>
    </source>
</evidence>
<reference evidence="10 11" key="1">
    <citation type="submission" date="2019-02" db="EMBL/GenBank/DDBJ databases">
        <title>Isolation and identification of novel species under the genus Muribaculum.</title>
        <authorList>
            <person name="Miyake S."/>
            <person name="Ding Y."/>
            <person name="Low A."/>
            <person name="Soh M."/>
            <person name="Seedorf H."/>
        </authorList>
    </citation>
    <scope>NUCLEOTIDE SEQUENCE [LARGE SCALE GENOMIC DNA]</scope>
    <source>
        <strain evidence="10 11">TLL-A4</strain>
        <plasmid evidence="11">ptaa-4-1</plasmid>
        <plasmid evidence="10">pTAA-4-1</plasmid>
    </source>
</reference>
<dbReference type="EMBL" id="CP039394">
    <property type="protein sequence ID" value="QCD37224.1"/>
    <property type="molecule type" value="Genomic_DNA"/>
</dbReference>
<evidence type="ECO:0000313" key="11">
    <source>
        <dbReference type="Proteomes" id="UP000297031"/>
    </source>
</evidence>
<dbReference type="EMBL" id="CP039393">
    <property type="protein sequence ID" value="QCD36022.1"/>
    <property type="molecule type" value="Genomic_DNA"/>
</dbReference>
<dbReference type="KEGG" id="mgod:E7746_14900"/>
<keyword evidence="7 8" id="KW-0862">Zinc</keyword>
<gene>
    <name evidence="8" type="primary">rnz</name>
    <name evidence="9" type="ORF">E7746_09075</name>
    <name evidence="10" type="ORF">E7746_14900</name>
</gene>
<dbReference type="SUPFAM" id="SSF56281">
    <property type="entry name" value="Metallo-hydrolase/oxidoreductase"/>
    <property type="match status" value="1"/>
</dbReference>
<dbReference type="CDD" id="cd07717">
    <property type="entry name" value="RNaseZ_ZiPD-like_MBL-fold"/>
    <property type="match status" value="1"/>
</dbReference>
<feature type="binding site" evidence="8">
    <location>
        <position position="63"/>
    </location>
    <ligand>
        <name>Zn(2+)</name>
        <dbReference type="ChEBI" id="CHEBI:29105"/>
        <label>1</label>
        <note>catalytic</note>
    </ligand>
</feature>
<evidence type="ECO:0000256" key="2">
    <source>
        <dbReference type="ARBA" id="ARBA00022694"/>
    </source>
</evidence>
<dbReference type="NCBIfam" id="NF000801">
    <property type="entry name" value="PRK00055.1-3"/>
    <property type="match status" value="1"/>
</dbReference>
<geneLocation type="plasmid" evidence="10">
    <name>pTAA-4-1</name>
</geneLocation>
<evidence type="ECO:0000256" key="6">
    <source>
        <dbReference type="ARBA" id="ARBA00022801"/>
    </source>
</evidence>
<feature type="binding site" evidence="8">
    <location>
        <position position="272"/>
    </location>
    <ligand>
        <name>Zn(2+)</name>
        <dbReference type="ChEBI" id="CHEBI:29105"/>
        <label>2</label>
        <note>catalytic</note>
    </ligand>
</feature>
<evidence type="ECO:0000313" key="9">
    <source>
        <dbReference type="EMBL" id="QCD36022.1"/>
    </source>
</evidence>
<organism evidence="10 11">
    <name type="scientific">Muribaculum gordoncarteri</name>
    <dbReference type="NCBI Taxonomy" id="2530390"/>
    <lineage>
        <taxon>Bacteria</taxon>
        <taxon>Pseudomonadati</taxon>
        <taxon>Bacteroidota</taxon>
        <taxon>Bacteroidia</taxon>
        <taxon>Bacteroidales</taxon>
        <taxon>Muribaculaceae</taxon>
        <taxon>Muribaculum</taxon>
    </lineage>
</organism>
<keyword evidence="6 8" id="KW-0378">Hydrolase</keyword>
<keyword evidence="4 8" id="KW-0479">Metal-binding</keyword>
<name>A0A4P7VS64_9BACT</name>
<dbReference type="GO" id="GO:0008270">
    <property type="term" value="F:zinc ion binding"/>
    <property type="evidence" value="ECO:0007669"/>
    <property type="project" value="UniProtKB-UniRule"/>
</dbReference>
<keyword evidence="2 8" id="KW-0819">tRNA processing</keyword>
<dbReference type="GO" id="GO:0042781">
    <property type="term" value="F:3'-tRNA processing endoribonuclease activity"/>
    <property type="evidence" value="ECO:0007669"/>
    <property type="project" value="UniProtKB-UniRule"/>
</dbReference>
<dbReference type="Gene3D" id="3.60.15.10">
    <property type="entry name" value="Ribonuclease Z/Hydroxyacylglutathione hydrolase-like"/>
    <property type="match status" value="1"/>
</dbReference>
<evidence type="ECO:0000256" key="4">
    <source>
        <dbReference type="ARBA" id="ARBA00022723"/>
    </source>
</evidence>
<dbReference type="OrthoDB" id="9800940at2"/>
<feature type="binding site" evidence="8">
    <location>
        <position position="65"/>
    </location>
    <ligand>
        <name>Zn(2+)</name>
        <dbReference type="ChEBI" id="CHEBI:29105"/>
        <label>1</label>
        <note>catalytic</note>
    </ligand>
</feature>
<feature type="binding site" evidence="8">
    <location>
        <position position="67"/>
    </location>
    <ligand>
        <name>Zn(2+)</name>
        <dbReference type="ChEBI" id="CHEBI:29105"/>
        <label>2</label>
        <note>catalytic</note>
    </ligand>
</feature>
<dbReference type="AlphaFoldDB" id="A0A4P7VS64"/>
<dbReference type="PANTHER" id="PTHR46018:SF2">
    <property type="entry name" value="ZINC PHOSPHODIESTERASE ELAC PROTEIN 1"/>
    <property type="match status" value="1"/>
</dbReference>
<evidence type="ECO:0000256" key="5">
    <source>
        <dbReference type="ARBA" id="ARBA00022759"/>
    </source>
</evidence>
<comment type="function">
    <text evidence="8">Zinc phosphodiesterase, which displays some tRNA 3'-processing endonuclease activity. Probably involved in tRNA maturation, by removing a 3'-trailer from precursor tRNA.</text>
</comment>
<dbReference type="KEGG" id="mgod:E7746_09075"/>
<keyword evidence="3 8" id="KW-0540">Nuclease</keyword>
<proteinExistence type="inferred from homology"/>
<evidence type="ECO:0000313" key="10">
    <source>
        <dbReference type="EMBL" id="QCD37224.1"/>
    </source>
</evidence>